<evidence type="ECO:0000256" key="2">
    <source>
        <dbReference type="ARBA" id="ARBA00022618"/>
    </source>
</evidence>
<evidence type="ECO:0000256" key="7">
    <source>
        <dbReference type="ARBA" id="ARBA00023136"/>
    </source>
</evidence>
<dbReference type="EC" id="2.4.1.227" evidence="10"/>
<dbReference type="SUPFAM" id="SSF53756">
    <property type="entry name" value="UDP-Glycosyltransferase/glycogen phosphorylase"/>
    <property type="match status" value="1"/>
</dbReference>
<keyword evidence="9 10" id="KW-0961">Cell wall biogenesis/degradation</keyword>
<keyword evidence="7 10" id="KW-0472">Membrane</keyword>
<dbReference type="Pfam" id="PF03033">
    <property type="entry name" value="Glyco_transf_28"/>
    <property type="match status" value="1"/>
</dbReference>
<evidence type="ECO:0000313" key="14">
    <source>
        <dbReference type="EMBL" id="MBD2315296.1"/>
    </source>
</evidence>
<evidence type="ECO:0000256" key="10">
    <source>
        <dbReference type="HAMAP-Rule" id="MF_00033"/>
    </source>
</evidence>
<comment type="catalytic activity">
    <reaction evidence="10">
        <text>di-trans,octa-cis-undecaprenyl diphospho-N-acetyl-alpha-D-muramoyl-L-alanyl-D-glutamyl-meso-2,6-diaminopimeloyl-D-alanyl-D-alanine + UDP-N-acetyl-alpha-D-glucosamine = di-trans,octa-cis-undecaprenyl diphospho-[N-acetyl-alpha-D-glucosaminyl-(1-&gt;4)]-N-acetyl-alpha-D-muramoyl-L-alanyl-D-glutamyl-meso-2,6-diaminopimeloyl-D-alanyl-D-alanine + UDP + H(+)</text>
        <dbReference type="Rhea" id="RHEA:31227"/>
        <dbReference type="ChEBI" id="CHEBI:15378"/>
        <dbReference type="ChEBI" id="CHEBI:57705"/>
        <dbReference type="ChEBI" id="CHEBI:58223"/>
        <dbReference type="ChEBI" id="CHEBI:61387"/>
        <dbReference type="ChEBI" id="CHEBI:61388"/>
        <dbReference type="EC" id="2.4.1.227"/>
    </reaction>
</comment>
<dbReference type="CDD" id="cd03785">
    <property type="entry name" value="GT28_MurG"/>
    <property type="match status" value="1"/>
</dbReference>
<gene>
    <name evidence="10" type="primary">murG</name>
    <name evidence="14" type="ORF">H6G05_00345</name>
</gene>
<evidence type="ECO:0000256" key="4">
    <source>
        <dbReference type="ARBA" id="ARBA00022679"/>
    </source>
</evidence>
<feature type="binding site" evidence="10">
    <location>
        <position position="218"/>
    </location>
    <ligand>
        <name>UDP-N-acetyl-alpha-D-glucosamine</name>
        <dbReference type="ChEBI" id="CHEBI:57705"/>
    </ligand>
</feature>
<evidence type="ECO:0000256" key="6">
    <source>
        <dbReference type="ARBA" id="ARBA00022984"/>
    </source>
</evidence>
<evidence type="ECO:0000256" key="5">
    <source>
        <dbReference type="ARBA" id="ARBA00022960"/>
    </source>
</evidence>
<feature type="domain" description="Glycosyltransferase family 28 N-terminal" evidence="12">
    <location>
        <begin position="26"/>
        <end position="163"/>
    </location>
</feature>
<feature type="domain" description="Glycosyl transferase family 28 C-terminal" evidence="13">
    <location>
        <begin position="211"/>
        <end position="366"/>
    </location>
</feature>
<keyword evidence="1 10" id="KW-1003">Cell membrane</keyword>
<dbReference type="InterPro" id="IPR004276">
    <property type="entry name" value="GlycoTrans_28_N"/>
</dbReference>
<protein>
    <recommendedName>
        <fullName evidence="10">UDP-N-acetylglucosamine--N-acetylmuramyl-(pentapeptide) pyrophosphoryl-undecaprenol N-acetylglucosamine transferase</fullName>
        <ecNumber evidence="10">2.4.1.227</ecNumber>
    </recommendedName>
    <alternativeName>
        <fullName evidence="10">Undecaprenyl-PP-MurNAc-pentapeptide-UDPGlcNAc GlcNAc transferase</fullName>
    </alternativeName>
</protein>
<comment type="caution">
    <text evidence="14">The sequence shown here is derived from an EMBL/GenBank/DDBJ whole genome shotgun (WGS) entry which is preliminary data.</text>
</comment>
<dbReference type="NCBIfam" id="NF009102">
    <property type="entry name" value="PRK12446.1"/>
    <property type="match status" value="1"/>
</dbReference>
<dbReference type="NCBIfam" id="TIGR01133">
    <property type="entry name" value="murG"/>
    <property type="match status" value="1"/>
</dbReference>
<dbReference type="HAMAP" id="MF_00033">
    <property type="entry name" value="MurG"/>
    <property type="match status" value="1"/>
</dbReference>
<keyword evidence="5 10" id="KW-0133">Cell shape</keyword>
<evidence type="ECO:0000256" key="11">
    <source>
        <dbReference type="SAM" id="Coils"/>
    </source>
</evidence>
<dbReference type="EMBL" id="JACJQY010000001">
    <property type="protein sequence ID" value="MBD2315296.1"/>
    <property type="molecule type" value="Genomic_DNA"/>
</dbReference>
<keyword evidence="8 10" id="KW-0131">Cell cycle</keyword>
<dbReference type="InterPro" id="IPR006009">
    <property type="entry name" value="GlcNAc_MurG"/>
</dbReference>
<comment type="subcellular location">
    <subcellularLocation>
        <location evidence="10">Cell membrane</location>
        <topology evidence="10">Peripheral membrane protein</topology>
        <orientation evidence="10">Cytoplasmic side</orientation>
    </subcellularLocation>
</comment>
<organism evidence="14 15">
    <name type="scientific">Phormidium tenue FACHB-1050</name>
    <dbReference type="NCBI Taxonomy" id="2692857"/>
    <lineage>
        <taxon>Bacteria</taxon>
        <taxon>Bacillati</taxon>
        <taxon>Cyanobacteriota</taxon>
        <taxon>Cyanophyceae</taxon>
        <taxon>Oscillatoriophycideae</taxon>
        <taxon>Oscillatoriales</taxon>
        <taxon>Oscillatoriaceae</taxon>
        <taxon>Phormidium</taxon>
    </lineage>
</organism>
<keyword evidence="4 10" id="KW-0808">Transferase</keyword>
<evidence type="ECO:0000256" key="3">
    <source>
        <dbReference type="ARBA" id="ARBA00022676"/>
    </source>
</evidence>
<dbReference type="PANTHER" id="PTHR21015">
    <property type="entry name" value="UDP-N-ACETYLGLUCOSAMINE--N-ACETYLMURAMYL-(PENTAPEPTIDE) PYROPHOSPHORYL-UNDECAPRENOL N-ACETYLGLUCOSAMINE TRANSFERASE 1"/>
    <property type="match status" value="1"/>
</dbReference>
<dbReference type="Gene3D" id="3.40.50.2000">
    <property type="entry name" value="Glycogen Phosphorylase B"/>
    <property type="match status" value="2"/>
</dbReference>
<feature type="binding site" evidence="10">
    <location>
        <position position="313"/>
    </location>
    <ligand>
        <name>UDP-N-acetyl-alpha-D-glucosamine</name>
        <dbReference type="ChEBI" id="CHEBI:57705"/>
    </ligand>
</feature>
<comment type="function">
    <text evidence="10">Cell wall formation. Catalyzes the transfer of a GlcNAc subunit on undecaprenyl-pyrophosphoryl-MurNAc-pentapeptide (lipid intermediate I) to form undecaprenyl-pyrophosphoryl-MurNAc-(pentapeptide)GlcNAc (lipid intermediate II).</text>
</comment>
<keyword evidence="15" id="KW-1185">Reference proteome</keyword>
<dbReference type="Proteomes" id="UP000618445">
    <property type="component" value="Unassembled WGS sequence"/>
</dbReference>
<evidence type="ECO:0000259" key="12">
    <source>
        <dbReference type="Pfam" id="PF03033"/>
    </source>
</evidence>
<keyword evidence="6 10" id="KW-0573">Peptidoglycan synthesis</keyword>
<feature type="binding site" evidence="10">
    <location>
        <begin position="33"/>
        <end position="35"/>
    </location>
    <ligand>
        <name>UDP-N-acetyl-alpha-D-glucosamine</name>
        <dbReference type="ChEBI" id="CHEBI:57705"/>
    </ligand>
</feature>
<dbReference type="PANTHER" id="PTHR21015:SF27">
    <property type="entry name" value="UDP-N-ACETYLGLUCOSAMINE--N-ACETYLMURAMYL-(PENTAPEPTIDE) PYROPHOSPHORYL-UNDECAPRENOL N-ACETYLGLUCOSAMINE TRANSFERASE"/>
    <property type="match status" value="1"/>
</dbReference>
<reference evidence="14 15" key="1">
    <citation type="journal article" date="2020" name="ISME J.">
        <title>Comparative genomics reveals insights into cyanobacterial evolution and habitat adaptation.</title>
        <authorList>
            <person name="Chen M.Y."/>
            <person name="Teng W.K."/>
            <person name="Zhao L."/>
            <person name="Hu C.X."/>
            <person name="Zhou Y.K."/>
            <person name="Han B.P."/>
            <person name="Song L.R."/>
            <person name="Shu W.S."/>
        </authorList>
    </citation>
    <scope>NUCLEOTIDE SEQUENCE [LARGE SCALE GENOMIC DNA]</scope>
    <source>
        <strain evidence="14 15">FACHB-1050</strain>
    </source>
</reference>
<dbReference type="RefSeq" id="WP_190575281.1">
    <property type="nucleotide sequence ID" value="NZ_CAWPQU010000001.1"/>
</dbReference>
<evidence type="ECO:0000259" key="13">
    <source>
        <dbReference type="Pfam" id="PF04101"/>
    </source>
</evidence>
<keyword evidence="2 10" id="KW-0132">Cell division</keyword>
<dbReference type="InterPro" id="IPR007235">
    <property type="entry name" value="Glyco_trans_28_C"/>
</dbReference>
<comment type="pathway">
    <text evidence="10">Cell wall biogenesis; peptidoglycan biosynthesis.</text>
</comment>
<feature type="binding site" evidence="10">
    <location>
        <position position="188"/>
    </location>
    <ligand>
        <name>UDP-N-acetyl-alpha-D-glucosamine</name>
        <dbReference type="ChEBI" id="CHEBI:57705"/>
    </ligand>
</feature>
<accession>A0ABR8C410</accession>
<keyword evidence="3 10" id="KW-0328">Glycosyltransferase</keyword>
<evidence type="ECO:0000256" key="1">
    <source>
        <dbReference type="ARBA" id="ARBA00022475"/>
    </source>
</evidence>
<sequence length="381" mass="41583">MGANNQTKDQSNLPSDHQQLAKKPKIVLTGGGTAGHVSPNLALLSSLKADGWEVIYIGSNHGIEKQLVAEVGIPYHGISSGKLRRYFSWQNFIDPFKVIKGIFDAYFAIAKIKPQVVFSKGGFVTVPVIFASWLQRVPVIIHESDFSSGLANRLSIPFATKVCVTFPETAKHLAKYAPKVTHTGLPIRPDILQGNGERGRAFCGFNADDPVLFVVGGSTGSAKINQSIRAVLAELTSKYQVVHACGKGNLDVNLNVNPRYQQFEYLGAELADILAIADLVVSRSGANAVFEFLTLRKPNLLIPLSKLSSRGDQILNAKSFQARGYSAVLMEEDLTSESLLKAIADLDQRRDEYIQNMHQSEDANAIAQIVKIIKSVAKPHF</sequence>
<dbReference type="Pfam" id="PF04101">
    <property type="entry name" value="Glyco_tran_28_C"/>
    <property type="match status" value="1"/>
</dbReference>
<comment type="caution">
    <text evidence="10">Lacks conserved residue(s) required for the propagation of feature annotation.</text>
</comment>
<proteinExistence type="inferred from homology"/>
<name>A0ABR8C410_9CYAN</name>
<comment type="similarity">
    <text evidence="10">Belongs to the glycosyltransferase 28 family. MurG subfamily.</text>
</comment>
<keyword evidence="11" id="KW-0175">Coiled coil</keyword>
<evidence type="ECO:0000313" key="15">
    <source>
        <dbReference type="Proteomes" id="UP000618445"/>
    </source>
</evidence>
<evidence type="ECO:0000256" key="8">
    <source>
        <dbReference type="ARBA" id="ARBA00023306"/>
    </source>
</evidence>
<evidence type="ECO:0000256" key="9">
    <source>
        <dbReference type="ARBA" id="ARBA00023316"/>
    </source>
</evidence>
<feature type="coiled-coil region" evidence="11">
    <location>
        <begin position="336"/>
        <end position="363"/>
    </location>
</feature>